<reference evidence="1 2" key="1">
    <citation type="submission" date="2019-11" db="EMBL/GenBank/DDBJ databases">
        <title>Metabolism of dissolved organic matter in forest soils.</title>
        <authorList>
            <person name="Cyle K.T."/>
            <person name="Wilhelm R.C."/>
            <person name="Martinez C.E."/>
        </authorList>
    </citation>
    <scope>NUCLEOTIDE SEQUENCE [LARGE SCALE GENOMIC DNA]</scope>
    <source>
        <strain evidence="1 2">1N</strain>
    </source>
</reference>
<evidence type="ECO:0000313" key="2">
    <source>
        <dbReference type="Proteomes" id="UP000652198"/>
    </source>
</evidence>
<sequence>MTTEKDKSFRGNASQFFVAGELCRRGYAAVVTLGNTPNTDVLCSNRAGTKFVHVQVKTFVPGTVTCNVGLKAERAFGPNFFWILAGIPPADSAERFRYFIVPSADMAANVASTHVKWLATPGKGGRAHRDNPVRAVSIPPLTRPYHWSVEGYEDRWDLIDTALTGDPAIALMEAGWNPQSALAADAEH</sequence>
<dbReference type="Proteomes" id="UP000652198">
    <property type="component" value="Unassembled WGS sequence"/>
</dbReference>
<organism evidence="1 2">
    <name type="scientific">Paraburkholderia solitsugae</name>
    <dbReference type="NCBI Taxonomy" id="2675748"/>
    <lineage>
        <taxon>Bacteria</taxon>
        <taxon>Pseudomonadati</taxon>
        <taxon>Pseudomonadota</taxon>
        <taxon>Betaproteobacteria</taxon>
        <taxon>Burkholderiales</taxon>
        <taxon>Burkholderiaceae</taxon>
        <taxon>Paraburkholderia</taxon>
    </lineage>
</organism>
<proteinExistence type="predicted"/>
<evidence type="ECO:0000313" key="1">
    <source>
        <dbReference type="EMBL" id="NPT44865.1"/>
    </source>
</evidence>
<dbReference type="RefSeq" id="WP_172315221.1">
    <property type="nucleotide sequence ID" value="NZ_WOEY01000105.1"/>
</dbReference>
<comment type="caution">
    <text evidence="1">The sequence shown here is derived from an EMBL/GenBank/DDBJ whole genome shotgun (WGS) entry which is preliminary data.</text>
</comment>
<evidence type="ECO:0008006" key="3">
    <source>
        <dbReference type="Google" id="ProtNLM"/>
    </source>
</evidence>
<dbReference type="EMBL" id="WOEY01000105">
    <property type="protein sequence ID" value="NPT44865.1"/>
    <property type="molecule type" value="Genomic_DNA"/>
</dbReference>
<protein>
    <recommendedName>
        <fullName evidence="3">PD(D/E)XK endonuclease domain-containing protein</fullName>
    </recommendedName>
</protein>
<gene>
    <name evidence="1" type="ORF">GNZ12_26820</name>
</gene>
<keyword evidence="2" id="KW-1185">Reference proteome</keyword>
<accession>A0ABX2BYJ4</accession>
<name>A0ABX2BYJ4_9BURK</name>